<sequence length="379" mass="42567">MKNPIDWYDRIREEHRVLWHPETSSWYVTRFEDVWNLLVSPDLGARSKDTFIRKMTPEQREVCAPVIDFIAKWPVFSDPPRHTDIRRLILPAFSAAEVERVTDAVRVELDRLGSGDRKPSELFEGLVRPACEAALAEFLGMDLREFDQVPAWAAQIMQFAAQTEYHPEVMPRAARALAEFSEFVLTSARKGRSALSAQLDGAISRGDIAASDVVAIYGQMVTGILQPTMSTLATAVELVSRGAEYREYFQSDPGTFVSEAIRLTTPFHFAPRRTLVDVDIDDEVIPAGERIVLLLVSANRDPRRFPDPLSFRMGRGQPPHVAFARGRYACLGAAMTRQLMTVALTAVLEGRSEPLSPLRVVWNVGRGMRAAERFEPAVR</sequence>
<proteinExistence type="inferred from homology"/>
<comment type="caution">
    <text evidence="2">The sequence shown here is derived from an EMBL/GenBank/DDBJ whole genome shotgun (WGS) entry which is preliminary data.</text>
</comment>
<dbReference type="InterPro" id="IPR036396">
    <property type="entry name" value="Cyt_P450_sf"/>
</dbReference>
<accession>A0ABT5Z233</accession>
<dbReference type="SUPFAM" id="SSF48264">
    <property type="entry name" value="Cytochrome P450"/>
    <property type="match status" value="1"/>
</dbReference>
<dbReference type="InterPro" id="IPR001128">
    <property type="entry name" value="Cyt_P450"/>
</dbReference>
<dbReference type="PANTHER" id="PTHR46696:SF1">
    <property type="entry name" value="CYTOCHROME P450 YJIB-RELATED"/>
    <property type="match status" value="1"/>
</dbReference>
<protein>
    <submittedName>
        <fullName evidence="2">Cytochrome P450</fullName>
    </submittedName>
</protein>
<dbReference type="Gene3D" id="1.10.630.10">
    <property type="entry name" value="Cytochrome P450"/>
    <property type="match status" value="1"/>
</dbReference>
<comment type="similarity">
    <text evidence="1">Belongs to the cytochrome P450 family.</text>
</comment>
<keyword evidence="3" id="KW-1185">Reference proteome</keyword>
<gene>
    <name evidence="2" type="ORF">P2L57_18945</name>
</gene>
<dbReference type="EMBL" id="JARHTQ010000011">
    <property type="protein sequence ID" value="MDF2257717.1"/>
    <property type="molecule type" value="Genomic_DNA"/>
</dbReference>
<evidence type="ECO:0000256" key="1">
    <source>
        <dbReference type="ARBA" id="ARBA00010617"/>
    </source>
</evidence>
<dbReference type="Pfam" id="PF00067">
    <property type="entry name" value="p450"/>
    <property type="match status" value="1"/>
</dbReference>
<reference evidence="2 3" key="1">
    <citation type="submission" date="2023-03" db="EMBL/GenBank/DDBJ databases">
        <title>Draft genome sequence of type strain Streptomyces ferralitis JCM 14344.</title>
        <authorList>
            <person name="Klaysubun C."/>
            <person name="Duangmal K."/>
        </authorList>
    </citation>
    <scope>NUCLEOTIDE SEQUENCE [LARGE SCALE GENOMIC DNA]</scope>
    <source>
        <strain evidence="2 3">JCM 14344</strain>
    </source>
</reference>
<dbReference type="RefSeq" id="WP_275816003.1">
    <property type="nucleotide sequence ID" value="NZ_BAAANM010000022.1"/>
</dbReference>
<dbReference type="PANTHER" id="PTHR46696">
    <property type="entry name" value="P450, PUTATIVE (EUROFUNG)-RELATED"/>
    <property type="match status" value="1"/>
</dbReference>
<evidence type="ECO:0000313" key="3">
    <source>
        <dbReference type="Proteomes" id="UP001220022"/>
    </source>
</evidence>
<evidence type="ECO:0000313" key="2">
    <source>
        <dbReference type="EMBL" id="MDF2257717.1"/>
    </source>
</evidence>
<organism evidence="2 3">
    <name type="scientific">Streptantibioticus ferralitis</name>
    <dbReference type="NCBI Taxonomy" id="236510"/>
    <lineage>
        <taxon>Bacteria</taxon>
        <taxon>Bacillati</taxon>
        <taxon>Actinomycetota</taxon>
        <taxon>Actinomycetes</taxon>
        <taxon>Kitasatosporales</taxon>
        <taxon>Streptomycetaceae</taxon>
        <taxon>Streptantibioticus</taxon>
    </lineage>
</organism>
<dbReference type="Proteomes" id="UP001220022">
    <property type="component" value="Unassembled WGS sequence"/>
</dbReference>
<name>A0ABT5Z233_9ACTN</name>